<evidence type="ECO:0000256" key="1">
    <source>
        <dbReference type="ARBA" id="ARBA00004196"/>
    </source>
</evidence>
<dbReference type="AlphaFoldDB" id="A0A445JBE0"/>
<dbReference type="SUPFAM" id="SSF52058">
    <property type="entry name" value="L domain-like"/>
    <property type="match status" value="1"/>
</dbReference>
<dbReference type="GO" id="GO:0016020">
    <property type="term" value="C:membrane"/>
    <property type="evidence" value="ECO:0007669"/>
    <property type="project" value="UniProtKB-SubCell"/>
</dbReference>
<proteinExistence type="predicted"/>
<dbReference type="PANTHER" id="PTHR48059:SF24">
    <property type="entry name" value="POLYGALACTURONASE INHIBITOR"/>
    <property type="match status" value="1"/>
</dbReference>
<keyword evidence="7" id="KW-0325">Glycoprotein</keyword>
<keyword evidence="5" id="KW-0677">Repeat</keyword>
<reference evidence="8 9" key="1">
    <citation type="submission" date="2018-09" db="EMBL/GenBank/DDBJ databases">
        <title>A high-quality reference genome of wild soybean provides a powerful tool to mine soybean genomes.</title>
        <authorList>
            <person name="Xie M."/>
            <person name="Chung C.Y.L."/>
            <person name="Li M.-W."/>
            <person name="Wong F.-L."/>
            <person name="Chan T.-F."/>
            <person name="Lam H.-M."/>
        </authorList>
    </citation>
    <scope>NUCLEOTIDE SEQUENCE [LARGE SCALE GENOMIC DNA]</scope>
    <source>
        <strain evidence="9">cv. W05</strain>
        <tissue evidence="8">Hypocotyl of etiolated seedlings</tissue>
    </source>
</reference>
<name>A0A445JBE0_GLYSO</name>
<evidence type="ECO:0000256" key="7">
    <source>
        <dbReference type="ARBA" id="ARBA00023180"/>
    </source>
</evidence>
<comment type="subcellular location">
    <subcellularLocation>
        <location evidence="1">Cell envelope</location>
    </subcellularLocation>
    <subcellularLocation>
        <location evidence="2">Membrane</location>
    </subcellularLocation>
</comment>
<evidence type="ECO:0000256" key="5">
    <source>
        <dbReference type="ARBA" id="ARBA00022737"/>
    </source>
</evidence>
<evidence type="ECO:0000256" key="3">
    <source>
        <dbReference type="ARBA" id="ARBA00022614"/>
    </source>
</evidence>
<sequence length="141" mass="15787">MAPNHRLLQQGTNQTQAYRVNDLELSYLNHPKFYPIPPSIGNLPYLEFLSIISTPNIVGTIPSTITKLTKLRDLYIRFTNLSGHMPHFLSQIKTLKVIDLSNNCNELSGNLPAWLPSLPNFSEISFDANRISGSFSKSLTG</sequence>
<comment type="caution">
    <text evidence="8">The sequence shown here is derived from an EMBL/GenBank/DDBJ whole genome shotgun (WGS) entry which is preliminary data.</text>
</comment>
<evidence type="ECO:0000313" key="9">
    <source>
        <dbReference type="Proteomes" id="UP000289340"/>
    </source>
</evidence>
<dbReference type="InterPro" id="IPR032675">
    <property type="entry name" value="LRR_dom_sf"/>
</dbReference>
<accession>A0A445JBE0</accession>
<keyword evidence="3" id="KW-0433">Leucine-rich repeat</keyword>
<keyword evidence="6" id="KW-0472">Membrane</keyword>
<organism evidence="8 9">
    <name type="scientific">Glycine soja</name>
    <name type="common">Wild soybean</name>
    <dbReference type="NCBI Taxonomy" id="3848"/>
    <lineage>
        <taxon>Eukaryota</taxon>
        <taxon>Viridiplantae</taxon>
        <taxon>Streptophyta</taxon>
        <taxon>Embryophyta</taxon>
        <taxon>Tracheophyta</taxon>
        <taxon>Spermatophyta</taxon>
        <taxon>Magnoliopsida</taxon>
        <taxon>eudicotyledons</taxon>
        <taxon>Gunneridae</taxon>
        <taxon>Pentapetalae</taxon>
        <taxon>rosids</taxon>
        <taxon>fabids</taxon>
        <taxon>Fabales</taxon>
        <taxon>Fabaceae</taxon>
        <taxon>Papilionoideae</taxon>
        <taxon>50 kb inversion clade</taxon>
        <taxon>NPAAA clade</taxon>
        <taxon>indigoferoid/millettioid clade</taxon>
        <taxon>Phaseoleae</taxon>
        <taxon>Glycine</taxon>
        <taxon>Glycine subgen. Soja</taxon>
    </lineage>
</organism>
<protein>
    <submittedName>
        <fullName evidence="8">Polygalacturonase inhibitor 2</fullName>
    </submittedName>
</protein>
<evidence type="ECO:0000256" key="4">
    <source>
        <dbReference type="ARBA" id="ARBA00022729"/>
    </source>
</evidence>
<dbReference type="EMBL" id="QZWG01000008">
    <property type="protein sequence ID" value="RZB95805.1"/>
    <property type="molecule type" value="Genomic_DNA"/>
</dbReference>
<dbReference type="InterPro" id="IPR051848">
    <property type="entry name" value="PGIP"/>
</dbReference>
<gene>
    <name evidence="8" type="ORF">D0Y65_019916</name>
</gene>
<dbReference type="PANTHER" id="PTHR48059">
    <property type="entry name" value="POLYGALACTURONASE INHIBITOR 1"/>
    <property type="match status" value="1"/>
</dbReference>
<dbReference type="InterPro" id="IPR001611">
    <property type="entry name" value="Leu-rich_rpt"/>
</dbReference>
<keyword evidence="4" id="KW-0732">Signal</keyword>
<evidence type="ECO:0000256" key="2">
    <source>
        <dbReference type="ARBA" id="ARBA00004370"/>
    </source>
</evidence>
<dbReference type="Gene3D" id="3.80.10.10">
    <property type="entry name" value="Ribonuclease Inhibitor"/>
    <property type="match status" value="1"/>
</dbReference>
<evidence type="ECO:0000256" key="6">
    <source>
        <dbReference type="ARBA" id="ARBA00023136"/>
    </source>
</evidence>
<keyword evidence="9" id="KW-1185">Reference proteome</keyword>
<dbReference type="Proteomes" id="UP000289340">
    <property type="component" value="Chromosome 8"/>
</dbReference>
<dbReference type="FunFam" id="3.80.10.10:FF:000041">
    <property type="entry name" value="LRR receptor-like serine/threonine-protein kinase ERECTA"/>
    <property type="match status" value="1"/>
</dbReference>
<dbReference type="SMR" id="A0A445JBE0"/>
<dbReference type="Pfam" id="PF00560">
    <property type="entry name" value="LRR_1"/>
    <property type="match status" value="1"/>
</dbReference>
<evidence type="ECO:0000313" key="8">
    <source>
        <dbReference type="EMBL" id="RZB95805.1"/>
    </source>
</evidence>